<keyword evidence="5" id="KW-0449">Lipoprotein</keyword>
<dbReference type="Gene3D" id="3.40.50.300">
    <property type="entry name" value="P-loop containing nucleotide triphosphate hydrolases"/>
    <property type="match status" value="1"/>
</dbReference>
<evidence type="ECO:0000256" key="8">
    <source>
        <dbReference type="ARBA" id="ARBA00037868"/>
    </source>
</evidence>
<evidence type="ECO:0000313" key="12">
    <source>
        <dbReference type="EMBL" id="KAG5441327.1"/>
    </source>
</evidence>
<reference evidence="12 13" key="2">
    <citation type="journal article" date="2021" name="Genomics">
        <title>High-quality reference genome for Clonorchis sinensis.</title>
        <authorList>
            <person name="Young N.D."/>
            <person name="Stroehlein A.J."/>
            <person name="Kinkar L."/>
            <person name="Wang T."/>
            <person name="Sohn W.M."/>
            <person name="Chang B.C.H."/>
            <person name="Kaur P."/>
            <person name="Weisz D."/>
            <person name="Dudchenko O."/>
            <person name="Aiden E.L."/>
            <person name="Korhonen P.K."/>
            <person name="Gasser R.B."/>
        </authorList>
    </citation>
    <scope>NUCLEOTIDE SEQUENCE [LARGE SCALE GENOMIC DNA]</scope>
    <source>
        <strain evidence="12">Cs-k2</strain>
    </source>
</reference>
<keyword evidence="4" id="KW-0472">Membrane</keyword>
<evidence type="ECO:0000256" key="11">
    <source>
        <dbReference type="ARBA" id="ARBA00064728"/>
    </source>
</evidence>
<dbReference type="PROSITE" id="PS51421">
    <property type="entry name" value="RAS"/>
    <property type="match status" value="1"/>
</dbReference>
<dbReference type="FunCoup" id="A0A3R7GQ11">
    <property type="interactions" value="1208"/>
</dbReference>
<comment type="subunit">
    <text evidence="11">Interacts (GTP-bound form) with RAB11FIP1, RAB11FIP2, RAB11FIP3 and RAB11FIP4. Interacts (via the hypervariable C-terminal region) with ITGB1 (via the cytoplasmic region); the interaction is GTP-dependent. Interacts with ITGAV. Associates with the integrin alpha-V/beta-1 heterodimer. Interacts with VPS33B.</text>
</comment>
<reference evidence="12 13" key="1">
    <citation type="journal article" date="2018" name="Biotechnol. Adv.">
        <title>Improved genomic resources and new bioinformatic workflow for the carcinogenic parasite Clonorchis sinensis: Biotechnological implications.</title>
        <authorList>
            <person name="Wang D."/>
            <person name="Korhonen P.K."/>
            <person name="Gasser R.B."/>
            <person name="Young N.D."/>
        </authorList>
    </citation>
    <scope>NUCLEOTIDE SEQUENCE [LARGE SCALE GENOMIC DNA]</scope>
    <source>
        <strain evidence="12">Cs-k2</strain>
    </source>
</reference>
<evidence type="ECO:0000256" key="3">
    <source>
        <dbReference type="ARBA" id="ARBA00023134"/>
    </source>
</evidence>
<sequence length="257" mass="29481">MFVCGRQQPRQLLGHRSEQTNHIVQARTRSPDRTRYFTCFQIVLVKEWQHARLNTISTLVVLVGDTGVGKSNLLTRFVKNEFYPDTGSTIGVEFASKHVYVKDKVIKTQVWDTAGQERFRAITSAYYRGALGALIVYDITQATTFENVVPWLEEIRRFADRDILVMLVGNKCDLRYLRSVVTDDAREFARRESLFFMETSALDATNVDEAFRQIISEIFKQVNSHPHLFSIPSLPKQTPVKISTEVRNKRPCGCCVL</sequence>
<dbReference type="Proteomes" id="UP000286415">
    <property type="component" value="Unassembled WGS sequence"/>
</dbReference>
<dbReference type="AlphaFoldDB" id="A0A3R7GQ11"/>
<dbReference type="PANTHER" id="PTHR47979">
    <property type="entry name" value="DRAB11-RELATED"/>
    <property type="match status" value="1"/>
</dbReference>
<evidence type="ECO:0000313" key="13">
    <source>
        <dbReference type="Proteomes" id="UP000286415"/>
    </source>
</evidence>
<dbReference type="PROSITE" id="PS51419">
    <property type="entry name" value="RAB"/>
    <property type="match status" value="1"/>
</dbReference>
<dbReference type="SMART" id="SM00176">
    <property type="entry name" value="RAN"/>
    <property type="match status" value="1"/>
</dbReference>
<proteinExistence type="inferred from homology"/>
<evidence type="ECO:0000256" key="9">
    <source>
        <dbReference type="ARBA" id="ARBA00039508"/>
    </source>
</evidence>
<dbReference type="FunFam" id="3.40.50.300:FF:000067">
    <property type="entry name" value="ras-related protein RABA1f"/>
    <property type="match status" value="1"/>
</dbReference>
<dbReference type="Pfam" id="PF00071">
    <property type="entry name" value="Ras"/>
    <property type="match status" value="1"/>
</dbReference>
<evidence type="ECO:0000256" key="1">
    <source>
        <dbReference type="ARBA" id="ARBA00006270"/>
    </source>
</evidence>
<comment type="function">
    <text evidence="10">The small GTPases Rab are key regulators of intracellular membrane trafficking, from the formation of transport vesicles to their fusion with membranes. Rabs cycle between an inactive GDP-bound form and an active GTP-bound form that is able to recruit to membranes different set of downstream effectors directly responsible for vesicle formation, movement, tethering and fusion. RAB25 regulates epithelial cell differentiation, proliferation and survival, thereby playing key roles in tumorigenesis. Promotes invasive migration of cells in which it functions to localize and maintain integrin alpha-V/beta-1 at the tips of extending pseudopodia. Involved in the regulation of epithelial morphogenesis through the control of CLDN4 expression and localization at tight junctions. May selectively regulate the apical recycling pathway. Together with MYO5B regulates transcytosis.</text>
</comment>
<dbReference type="GO" id="GO:0003924">
    <property type="term" value="F:GTPase activity"/>
    <property type="evidence" value="ECO:0007669"/>
    <property type="project" value="InterPro"/>
</dbReference>
<dbReference type="InParanoid" id="A0A3R7GQ11"/>
<keyword evidence="13" id="KW-1185">Reference proteome</keyword>
<evidence type="ECO:0000256" key="4">
    <source>
        <dbReference type="ARBA" id="ARBA00023136"/>
    </source>
</evidence>
<dbReference type="SMART" id="SM00175">
    <property type="entry name" value="RAB"/>
    <property type="match status" value="1"/>
</dbReference>
<dbReference type="InterPro" id="IPR005225">
    <property type="entry name" value="Small_GTP-bd"/>
</dbReference>
<evidence type="ECO:0000256" key="7">
    <source>
        <dbReference type="ARBA" id="ARBA00037836"/>
    </source>
</evidence>
<dbReference type="InterPro" id="IPR001806">
    <property type="entry name" value="Small_GTPase"/>
</dbReference>
<dbReference type="STRING" id="79923.A0A3R7GQ11"/>
<accession>A0A3R7GQ11</accession>
<comment type="similarity">
    <text evidence="1">Belongs to the small GTPase superfamily. Rab family.</text>
</comment>
<comment type="caution">
    <text evidence="12">The sequence shown here is derived from an EMBL/GenBank/DDBJ whole genome shotgun (WGS) entry which is preliminary data.</text>
</comment>
<protein>
    <recommendedName>
        <fullName evidence="9">Ras-related protein Rab-25</fullName>
    </recommendedName>
</protein>
<keyword evidence="3" id="KW-0342">GTP-binding</keyword>
<keyword evidence="2" id="KW-0547">Nucleotide-binding</keyword>
<dbReference type="NCBIfam" id="TIGR00231">
    <property type="entry name" value="small_GTP"/>
    <property type="match status" value="1"/>
</dbReference>
<keyword evidence="6" id="KW-0636">Prenylation</keyword>
<dbReference type="InterPro" id="IPR027417">
    <property type="entry name" value="P-loop_NTPase"/>
</dbReference>
<organism evidence="12 13">
    <name type="scientific">Clonorchis sinensis</name>
    <name type="common">Chinese liver fluke</name>
    <dbReference type="NCBI Taxonomy" id="79923"/>
    <lineage>
        <taxon>Eukaryota</taxon>
        <taxon>Metazoa</taxon>
        <taxon>Spiralia</taxon>
        <taxon>Lophotrochozoa</taxon>
        <taxon>Platyhelminthes</taxon>
        <taxon>Trematoda</taxon>
        <taxon>Digenea</taxon>
        <taxon>Opisthorchiida</taxon>
        <taxon>Opisthorchiata</taxon>
        <taxon>Opisthorchiidae</taxon>
        <taxon>Clonorchis</taxon>
    </lineage>
</organism>
<dbReference type="OrthoDB" id="9989112at2759"/>
<comment type="subcellular location">
    <subcellularLocation>
        <location evidence="7">Cell projection</location>
        <location evidence="7">Pseudopodium membrane</location>
    </subcellularLocation>
    <subcellularLocation>
        <location evidence="8">Endomembrane system</location>
        <topology evidence="8">Lipid-anchor</topology>
    </subcellularLocation>
</comment>
<dbReference type="InterPro" id="IPR050209">
    <property type="entry name" value="Rab_GTPases_membrane_traffic"/>
</dbReference>
<gene>
    <name evidence="12" type="ORF">CSKR_103239</name>
</gene>
<dbReference type="SMART" id="SM00173">
    <property type="entry name" value="RAS"/>
    <property type="match status" value="1"/>
</dbReference>
<dbReference type="GO" id="GO:0005525">
    <property type="term" value="F:GTP binding"/>
    <property type="evidence" value="ECO:0007669"/>
    <property type="project" value="UniProtKB-KW"/>
</dbReference>
<name>A0A3R7GQ11_CLOSI</name>
<dbReference type="GO" id="GO:0031260">
    <property type="term" value="C:pseudopodium membrane"/>
    <property type="evidence" value="ECO:0007669"/>
    <property type="project" value="UniProtKB-SubCell"/>
</dbReference>
<dbReference type="PROSITE" id="PS51420">
    <property type="entry name" value="RHO"/>
    <property type="match status" value="1"/>
</dbReference>
<evidence type="ECO:0000256" key="6">
    <source>
        <dbReference type="ARBA" id="ARBA00023289"/>
    </source>
</evidence>
<evidence type="ECO:0000256" key="5">
    <source>
        <dbReference type="ARBA" id="ARBA00023288"/>
    </source>
</evidence>
<dbReference type="SUPFAM" id="SSF52540">
    <property type="entry name" value="P-loop containing nucleoside triphosphate hydrolases"/>
    <property type="match status" value="1"/>
</dbReference>
<evidence type="ECO:0000256" key="2">
    <source>
        <dbReference type="ARBA" id="ARBA00022741"/>
    </source>
</evidence>
<dbReference type="CDD" id="cd01868">
    <property type="entry name" value="Rab11_like"/>
    <property type="match status" value="1"/>
</dbReference>
<dbReference type="PRINTS" id="PR00449">
    <property type="entry name" value="RASTRNSFRMNG"/>
</dbReference>
<dbReference type="GO" id="GO:0012505">
    <property type="term" value="C:endomembrane system"/>
    <property type="evidence" value="ECO:0007669"/>
    <property type="project" value="UniProtKB-SubCell"/>
</dbReference>
<dbReference type="EMBL" id="NIRI02000077">
    <property type="protein sequence ID" value="KAG5441327.1"/>
    <property type="molecule type" value="Genomic_DNA"/>
</dbReference>
<evidence type="ECO:0000256" key="10">
    <source>
        <dbReference type="ARBA" id="ARBA00055320"/>
    </source>
</evidence>
<dbReference type="SMART" id="SM00174">
    <property type="entry name" value="RHO"/>
    <property type="match status" value="1"/>
</dbReference>